<dbReference type="SUPFAM" id="SSF54862">
    <property type="entry name" value="4Fe-4S ferredoxins"/>
    <property type="match status" value="1"/>
</dbReference>
<evidence type="ECO:0000259" key="6">
    <source>
        <dbReference type="PROSITE" id="PS51379"/>
    </source>
</evidence>
<organism evidence="7">
    <name type="scientific">Desulfobacca acetoxidans</name>
    <dbReference type="NCBI Taxonomy" id="60893"/>
    <lineage>
        <taxon>Bacteria</taxon>
        <taxon>Pseudomonadati</taxon>
        <taxon>Thermodesulfobacteriota</taxon>
        <taxon>Desulfobaccia</taxon>
        <taxon>Desulfobaccales</taxon>
        <taxon>Desulfobaccaceae</taxon>
        <taxon>Desulfobacca</taxon>
    </lineage>
</organism>
<dbReference type="GO" id="GO:0046872">
    <property type="term" value="F:metal ion binding"/>
    <property type="evidence" value="ECO:0007669"/>
    <property type="project" value="UniProtKB-KW"/>
</dbReference>
<dbReference type="PROSITE" id="PS51379">
    <property type="entry name" value="4FE4S_FER_2"/>
    <property type="match status" value="2"/>
</dbReference>
<reference evidence="7" key="1">
    <citation type="journal article" date="2020" name="mSystems">
        <title>Genome- and Community-Level Interaction Insights into Carbon Utilization and Element Cycling Functions of Hydrothermarchaeota in Hydrothermal Sediment.</title>
        <authorList>
            <person name="Zhou Z."/>
            <person name="Liu Y."/>
            <person name="Xu W."/>
            <person name="Pan J."/>
            <person name="Luo Z.H."/>
            <person name="Li M."/>
        </authorList>
    </citation>
    <scope>NUCLEOTIDE SEQUENCE [LARGE SCALE GENOMIC DNA]</scope>
    <source>
        <strain evidence="7">SpSt-853</strain>
    </source>
</reference>
<dbReference type="PANTHER" id="PTHR31332:SF6">
    <property type="entry name" value="FORMATE DEHYDROGENASE SUBUNIT BETA"/>
    <property type="match status" value="1"/>
</dbReference>
<sequence length="368" mass="41101">MKTFTHLIQEVQNKGRCHHCGGCVAFCTAINYGALELAEDGKPRYRDQSKCIECGICYAICPEVGELNDEVKKLVSWTPPIGQVLGTVVARAVDPEVQARGTDGGVVTALLLYLLDQGRIDGAIVSKKMGPFQRQPWLARTREEILEAAGFHFDTLATLSHFSQTYSTYSPSIVELKAVTQKRHNRVAFVGTPCQINSLRRMEVLGVVPSEAIRIHFGLFCAGNFQFGEGERKELEKLGNFQWTEVLKVNLKEELMIHLHKGEVRRLPLERLGFMKRHACQFCVDYAAEYADLSFGGLGAPEGWTTVIIRSIQGHTLLSKARGAYLELFPHKEDPRISQAALAKITEWSGKKKAMAGQHLEELYRQAV</sequence>
<dbReference type="PANTHER" id="PTHR31332">
    <property type="entry name" value="7-HYDROXYMETHYL CHLOROPHYLL A REDUCTASE, CHLOROPLASTIC"/>
    <property type="match status" value="1"/>
</dbReference>
<dbReference type="Gene3D" id="3.30.70.20">
    <property type="match status" value="1"/>
</dbReference>
<dbReference type="GO" id="GO:0052592">
    <property type="term" value="F:oxidoreductase activity, acting on CH or CH2 groups, with an iron-sulfur protein as acceptor"/>
    <property type="evidence" value="ECO:0007669"/>
    <property type="project" value="TreeGrafter"/>
</dbReference>
<evidence type="ECO:0000256" key="5">
    <source>
        <dbReference type="ARBA" id="ARBA00023014"/>
    </source>
</evidence>
<comment type="caution">
    <text evidence="7">The sequence shown here is derived from an EMBL/GenBank/DDBJ whole genome shotgun (WGS) entry which is preliminary data.</text>
</comment>
<comment type="cofactor">
    <cofactor evidence="1">
        <name>FAD</name>
        <dbReference type="ChEBI" id="CHEBI:57692"/>
    </cofactor>
</comment>
<evidence type="ECO:0000256" key="4">
    <source>
        <dbReference type="ARBA" id="ARBA00023004"/>
    </source>
</evidence>
<dbReference type="Pfam" id="PF04422">
    <property type="entry name" value="FrhB_FdhB_N"/>
    <property type="match status" value="1"/>
</dbReference>
<dbReference type="AlphaFoldDB" id="A0A7C5AMH4"/>
<keyword evidence="2" id="KW-0479">Metal-binding</keyword>
<dbReference type="InterPro" id="IPR017896">
    <property type="entry name" value="4Fe4S_Fe-S-bd"/>
</dbReference>
<dbReference type="GO" id="GO:0051536">
    <property type="term" value="F:iron-sulfur cluster binding"/>
    <property type="evidence" value="ECO:0007669"/>
    <property type="project" value="UniProtKB-KW"/>
</dbReference>
<name>A0A7C5AMH4_9BACT</name>
<dbReference type="PROSITE" id="PS00198">
    <property type="entry name" value="4FE4S_FER_1"/>
    <property type="match status" value="1"/>
</dbReference>
<dbReference type="Pfam" id="PF13237">
    <property type="entry name" value="Fer4_10"/>
    <property type="match status" value="1"/>
</dbReference>
<dbReference type="Pfam" id="PF04432">
    <property type="entry name" value="FrhB_FdhB_C"/>
    <property type="match status" value="1"/>
</dbReference>
<dbReference type="InterPro" id="IPR045220">
    <property type="entry name" value="FRHB/FDHB/HCAR-like"/>
</dbReference>
<accession>A0A7C5AMH4</accession>
<keyword evidence="3" id="KW-0560">Oxidoreductase</keyword>
<evidence type="ECO:0000256" key="1">
    <source>
        <dbReference type="ARBA" id="ARBA00001974"/>
    </source>
</evidence>
<feature type="domain" description="4Fe-4S ferredoxin-type" evidence="6">
    <location>
        <begin position="41"/>
        <end position="70"/>
    </location>
</feature>
<dbReference type="InterPro" id="IPR017900">
    <property type="entry name" value="4Fe4S_Fe_S_CS"/>
</dbReference>
<protein>
    <submittedName>
        <fullName evidence="7">4Fe-4S dicluster domain-containing protein</fullName>
    </submittedName>
</protein>
<dbReference type="InterPro" id="IPR007516">
    <property type="entry name" value="Co_F420_Hydgase/DH_bsu_N"/>
</dbReference>
<evidence type="ECO:0000313" key="7">
    <source>
        <dbReference type="EMBL" id="HGZ11772.1"/>
    </source>
</evidence>
<feature type="domain" description="4Fe-4S ferredoxin-type" evidence="6">
    <location>
        <begin position="8"/>
        <end position="40"/>
    </location>
</feature>
<dbReference type="InterPro" id="IPR007525">
    <property type="entry name" value="FrhB_FdhB_C"/>
</dbReference>
<gene>
    <name evidence="7" type="ORF">ENW48_06095</name>
</gene>
<keyword evidence="5" id="KW-0411">Iron-sulfur</keyword>
<evidence type="ECO:0000256" key="3">
    <source>
        <dbReference type="ARBA" id="ARBA00023002"/>
    </source>
</evidence>
<evidence type="ECO:0000256" key="2">
    <source>
        <dbReference type="ARBA" id="ARBA00022723"/>
    </source>
</evidence>
<dbReference type="EMBL" id="DTKJ01000042">
    <property type="protein sequence ID" value="HGZ11772.1"/>
    <property type="molecule type" value="Genomic_DNA"/>
</dbReference>
<proteinExistence type="predicted"/>
<keyword evidence="4" id="KW-0408">Iron</keyword>